<gene>
    <name evidence="2" type="ORF">AWB66_01639</name>
</gene>
<dbReference type="Proteomes" id="UP000054717">
    <property type="component" value="Unassembled WGS sequence"/>
</dbReference>
<dbReference type="InterPro" id="IPR037523">
    <property type="entry name" value="VOC_core"/>
</dbReference>
<evidence type="ECO:0000313" key="2">
    <source>
        <dbReference type="EMBL" id="SAL28080.1"/>
    </source>
</evidence>
<dbReference type="PROSITE" id="PS51819">
    <property type="entry name" value="VOC"/>
    <property type="match status" value="1"/>
</dbReference>
<sequence>MSEWKPASYPSVSPYLICVNAEDIIRFLEGVFDGAVTRRVDRSDGTLMHAEVRIDDSIVMIGGGVTAEQSAAPHVHVYVADAQAVYDRAIRHGAQPVQPPERKHPDDDFRGGFRDAAGTTWWVANQ</sequence>
<accession>A0A158G9K9</accession>
<organism evidence="2 3">
    <name type="scientific">Caballeronia telluris</name>
    <dbReference type="NCBI Taxonomy" id="326475"/>
    <lineage>
        <taxon>Bacteria</taxon>
        <taxon>Pseudomonadati</taxon>
        <taxon>Pseudomonadota</taxon>
        <taxon>Betaproteobacteria</taxon>
        <taxon>Burkholderiales</taxon>
        <taxon>Burkholderiaceae</taxon>
        <taxon>Caballeronia</taxon>
    </lineage>
</organism>
<comment type="caution">
    <text evidence="2">The sequence shown here is derived from an EMBL/GenBank/DDBJ whole genome shotgun (WGS) entry which is preliminary data.</text>
</comment>
<keyword evidence="3" id="KW-1185">Reference proteome</keyword>
<dbReference type="GO" id="GO:0051213">
    <property type="term" value="F:dioxygenase activity"/>
    <property type="evidence" value="ECO:0007669"/>
    <property type="project" value="UniProtKB-KW"/>
</dbReference>
<protein>
    <submittedName>
        <fullName evidence="2">Glyoxalase/bleomycin resistance protein/dioxygenase superfamily protein</fullName>
    </submittedName>
</protein>
<evidence type="ECO:0000259" key="1">
    <source>
        <dbReference type="PROSITE" id="PS51819"/>
    </source>
</evidence>
<dbReference type="STRING" id="326475.AWB66_01639"/>
<dbReference type="SUPFAM" id="SSF54593">
    <property type="entry name" value="Glyoxalase/Bleomycin resistance protein/Dihydroxybiphenyl dioxygenase"/>
    <property type="match status" value="1"/>
</dbReference>
<feature type="domain" description="VOC" evidence="1">
    <location>
        <begin position="8"/>
        <end position="126"/>
    </location>
</feature>
<name>A0A158G9K9_9BURK</name>
<reference evidence="2" key="1">
    <citation type="submission" date="2016-01" db="EMBL/GenBank/DDBJ databases">
        <authorList>
            <person name="Peeters Charlotte."/>
        </authorList>
    </citation>
    <scope>NUCLEOTIDE SEQUENCE</scope>
    <source>
        <strain evidence="2">LMG 22936</strain>
    </source>
</reference>
<dbReference type="RefSeq" id="WP_087629786.1">
    <property type="nucleotide sequence ID" value="NZ_FCNZ02000005.1"/>
</dbReference>
<dbReference type="InterPro" id="IPR029068">
    <property type="entry name" value="Glyas_Bleomycin-R_OHBP_Dase"/>
</dbReference>
<dbReference type="InterPro" id="IPR004360">
    <property type="entry name" value="Glyas_Fos-R_dOase_dom"/>
</dbReference>
<dbReference type="EMBL" id="FCNZ02000005">
    <property type="protein sequence ID" value="SAL28080.1"/>
    <property type="molecule type" value="Genomic_DNA"/>
</dbReference>
<evidence type="ECO:0000313" key="3">
    <source>
        <dbReference type="Proteomes" id="UP000054717"/>
    </source>
</evidence>
<dbReference type="Pfam" id="PF00903">
    <property type="entry name" value="Glyoxalase"/>
    <property type="match status" value="1"/>
</dbReference>
<proteinExistence type="predicted"/>
<dbReference type="Gene3D" id="3.30.720.110">
    <property type="match status" value="1"/>
</dbReference>
<dbReference type="AlphaFoldDB" id="A0A158G9K9"/>
<dbReference type="Gene3D" id="3.30.720.120">
    <property type="match status" value="1"/>
</dbReference>